<dbReference type="GO" id="GO:0006419">
    <property type="term" value="P:alanyl-tRNA aminoacylation"/>
    <property type="evidence" value="ECO:0007669"/>
    <property type="project" value="InterPro"/>
</dbReference>
<dbReference type="GO" id="GO:0046872">
    <property type="term" value="F:metal ion binding"/>
    <property type="evidence" value="ECO:0007669"/>
    <property type="project" value="UniProtKB-KW"/>
</dbReference>
<comment type="subcellular location">
    <subcellularLocation>
        <location evidence="2">Cytoplasm</location>
    </subcellularLocation>
</comment>
<reference evidence="6 7" key="1">
    <citation type="submission" date="2016-10" db="EMBL/GenBank/DDBJ databases">
        <authorList>
            <person name="de Groot N.N."/>
        </authorList>
    </citation>
    <scope>NUCLEOTIDE SEQUENCE [LARGE SCALE GENOMIC DNA]</scope>
    <source>
        <strain evidence="6 7">DSM 16213</strain>
    </source>
</reference>
<dbReference type="SMART" id="SM00863">
    <property type="entry name" value="tRNA_SAD"/>
    <property type="match status" value="1"/>
</dbReference>
<accession>A0A1H8I0L6</accession>
<dbReference type="Pfam" id="PF07973">
    <property type="entry name" value="tRNA_SAD"/>
    <property type="match status" value="1"/>
</dbReference>
<dbReference type="OrthoDB" id="9812949at2"/>
<dbReference type="InterPro" id="IPR018165">
    <property type="entry name" value="Ala-tRNA-synth_IIc_core"/>
</dbReference>
<dbReference type="SUPFAM" id="SSF50447">
    <property type="entry name" value="Translation proteins"/>
    <property type="match status" value="1"/>
</dbReference>
<comment type="cofactor">
    <cofactor evidence="1">
        <name>Zn(2+)</name>
        <dbReference type="ChEBI" id="CHEBI:29105"/>
    </cofactor>
</comment>
<proteinExistence type="predicted"/>
<dbReference type="InterPro" id="IPR018163">
    <property type="entry name" value="Thr/Ala-tRNA-synth_IIc_edit"/>
</dbReference>
<dbReference type="InterPro" id="IPR009000">
    <property type="entry name" value="Transl_B-barrel_sf"/>
</dbReference>
<dbReference type="GO" id="GO:0003676">
    <property type="term" value="F:nucleic acid binding"/>
    <property type="evidence" value="ECO:0007669"/>
    <property type="project" value="InterPro"/>
</dbReference>
<dbReference type="GO" id="GO:0005524">
    <property type="term" value="F:ATP binding"/>
    <property type="evidence" value="ECO:0007669"/>
    <property type="project" value="InterPro"/>
</dbReference>
<evidence type="ECO:0000256" key="4">
    <source>
        <dbReference type="ARBA" id="ARBA00022833"/>
    </source>
</evidence>
<dbReference type="Gene3D" id="3.30.980.10">
    <property type="entry name" value="Threonyl-trna Synthetase, Chain A, domain 2"/>
    <property type="match status" value="1"/>
</dbReference>
<dbReference type="RefSeq" id="WP_089904973.1">
    <property type="nucleotide sequence ID" value="NZ_FOCI01000023.1"/>
</dbReference>
<evidence type="ECO:0000256" key="1">
    <source>
        <dbReference type="ARBA" id="ARBA00001947"/>
    </source>
</evidence>
<keyword evidence="7" id="KW-1185">Reference proteome</keyword>
<dbReference type="PANTHER" id="PTHR43462:SF1">
    <property type="entry name" value="ALANYL-TRNA EDITING PROTEIN AARSD1"/>
    <property type="match status" value="1"/>
</dbReference>
<dbReference type="PROSITE" id="PS50860">
    <property type="entry name" value="AA_TRNA_LIGASE_II_ALA"/>
    <property type="match status" value="1"/>
</dbReference>
<sequence>MTQPLFRVDAYLRSAPGRVIDHTAEGGIVLDVSLFHPTGGGQPGDAGRLVWDGGGIDIATTVRGQGSDIVLVPAEPAPLPVIGTRVTQSLVWDRRHRLMRMHTALHLLSAVLARPVAGGHVGTEKSRLDIEMEDAMPDRIAVGRALSALIAGDLPVTAEVIGADDLAARPALIRTAVARPPRDAGDIRLIRIGTADATVDLQPCGGTHVATTAEIGQIEIGKIERKGRTHRRVYLHLAGA</sequence>
<dbReference type="Gene3D" id="2.40.30.130">
    <property type="match status" value="1"/>
</dbReference>
<dbReference type="AlphaFoldDB" id="A0A1H8I0L6"/>
<feature type="domain" description="Alanyl-transfer RNA synthetases family profile" evidence="5">
    <location>
        <begin position="1"/>
        <end position="233"/>
    </location>
</feature>
<organism evidence="6 7">
    <name type="scientific">Loktanella fryxellensis</name>
    <dbReference type="NCBI Taxonomy" id="245187"/>
    <lineage>
        <taxon>Bacteria</taxon>
        <taxon>Pseudomonadati</taxon>
        <taxon>Pseudomonadota</taxon>
        <taxon>Alphaproteobacteria</taxon>
        <taxon>Rhodobacterales</taxon>
        <taxon>Roseobacteraceae</taxon>
        <taxon>Loktanella</taxon>
    </lineage>
</organism>
<dbReference type="InterPro" id="IPR012947">
    <property type="entry name" value="tRNA_SAD"/>
</dbReference>
<dbReference type="GO" id="GO:0004813">
    <property type="term" value="F:alanine-tRNA ligase activity"/>
    <property type="evidence" value="ECO:0007669"/>
    <property type="project" value="InterPro"/>
</dbReference>
<protein>
    <submittedName>
        <fullName evidence="6">Ala-tRNA(Pro) hydrolase</fullName>
    </submittedName>
</protein>
<dbReference type="PANTHER" id="PTHR43462">
    <property type="entry name" value="ALANYL-TRNA EDITING PROTEIN"/>
    <property type="match status" value="1"/>
</dbReference>
<dbReference type="GO" id="GO:0002161">
    <property type="term" value="F:aminoacyl-tRNA deacylase activity"/>
    <property type="evidence" value="ECO:0007669"/>
    <property type="project" value="UniProtKB-ARBA"/>
</dbReference>
<evidence type="ECO:0000256" key="2">
    <source>
        <dbReference type="ARBA" id="ARBA00004496"/>
    </source>
</evidence>
<evidence type="ECO:0000313" key="6">
    <source>
        <dbReference type="EMBL" id="SEN61761.1"/>
    </source>
</evidence>
<evidence type="ECO:0000313" key="7">
    <source>
        <dbReference type="Proteomes" id="UP000199585"/>
    </source>
</evidence>
<dbReference type="GO" id="GO:0005737">
    <property type="term" value="C:cytoplasm"/>
    <property type="evidence" value="ECO:0007669"/>
    <property type="project" value="UniProtKB-SubCell"/>
</dbReference>
<dbReference type="SUPFAM" id="SSF55186">
    <property type="entry name" value="ThrRS/AlaRS common domain"/>
    <property type="match status" value="1"/>
</dbReference>
<gene>
    <name evidence="6" type="ORF">SAMN04488003_12314</name>
</gene>
<evidence type="ECO:0000256" key="3">
    <source>
        <dbReference type="ARBA" id="ARBA00022723"/>
    </source>
</evidence>
<keyword evidence="4" id="KW-0862">Zinc</keyword>
<name>A0A1H8I0L6_9RHOB</name>
<keyword evidence="6" id="KW-0378">Hydrolase</keyword>
<dbReference type="EMBL" id="FOCI01000023">
    <property type="protein sequence ID" value="SEN61761.1"/>
    <property type="molecule type" value="Genomic_DNA"/>
</dbReference>
<dbReference type="InterPro" id="IPR051335">
    <property type="entry name" value="Alanyl-tRNA_Editing_Enzymes"/>
</dbReference>
<dbReference type="STRING" id="245187.SAMN04488003_12314"/>
<keyword evidence="3" id="KW-0479">Metal-binding</keyword>
<dbReference type="Proteomes" id="UP000199585">
    <property type="component" value="Unassembled WGS sequence"/>
</dbReference>
<evidence type="ECO:0000259" key="5">
    <source>
        <dbReference type="PROSITE" id="PS50860"/>
    </source>
</evidence>